<dbReference type="SUPFAM" id="SSF88659">
    <property type="entry name" value="Sigma3 and sigma4 domains of RNA polymerase sigma factors"/>
    <property type="match status" value="1"/>
</dbReference>
<dbReference type="SUPFAM" id="SSF88946">
    <property type="entry name" value="Sigma2 domain of RNA polymerase sigma factors"/>
    <property type="match status" value="1"/>
</dbReference>
<evidence type="ECO:0000259" key="6">
    <source>
        <dbReference type="Pfam" id="PF08281"/>
    </source>
</evidence>
<dbReference type="InterPro" id="IPR014284">
    <property type="entry name" value="RNA_pol_sigma-70_dom"/>
</dbReference>
<dbReference type="Pfam" id="PF08281">
    <property type="entry name" value="Sigma70_r4_2"/>
    <property type="match status" value="1"/>
</dbReference>
<dbReference type="Pfam" id="PF04542">
    <property type="entry name" value="Sigma70_r2"/>
    <property type="match status" value="1"/>
</dbReference>
<organism evidence="8 9">
    <name type="scientific">Phocaeicola vulgatus</name>
    <name type="common">Bacteroides vulgatus</name>
    <dbReference type="NCBI Taxonomy" id="821"/>
    <lineage>
        <taxon>Bacteria</taxon>
        <taxon>Pseudomonadati</taxon>
        <taxon>Bacteroidota</taxon>
        <taxon>Bacteroidia</taxon>
        <taxon>Bacteroidales</taxon>
        <taxon>Bacteroidaceae</taxon>
        <taxon>Phocaeicola</taxon>
    </lineage>
</organism>
<dbReference type="CDD" id="cd06171">
    <property type="entry name" value="Sigma70_r4"/>
    <property type="match status" value="1"/>
</dbReference>
<feature type="domain" description="RNA polymerase sigma factor 70 region 4 type 2" evidence="6">
    <location>
        <begin position="123"/>
        <end position="174"/>
    </location>
</feature>
<protein>
    <submittedName>
        <fullName evidence="8">RNA polymerase sigma-70 factor</fullName>
    </submittedName>
</protein>
<dbReference type="PANTHER" id="PTHR43133">
    <property type="entry name" value="RNA POLYMERASE ECF-TYPE SIGMA FACTO"/>
    <property type="match status" value="1"/>
</dbReference>
<dbReference type="InterPro" id="IPR039425">
    <property type="entry name" value="RNA_pol_sigma-70-like"/>
</dbReference>
<dbReference type="RefSeq" id="WP_008669505.1">
    <property type="nucleotide sequence ID" value="NZ_AP025232.1"/>
</dbReference>
<reference evidence="8 9" key="1">
    <citation type="submission" date="2018-08" db="EMBL/GenBank/DDBJ databases">
        <title>A genome reference for cultivated species of the human gut microbiota.</title>
        <authorList>
            <person name="Zou Y."/>
            <person name="Xue W."/>
            <person name="Luo G."/>
        </authorList>
    </citation>
    <scope>NUCLEOTIDE SEQUENCE [LARGE SCALE GENOMIC DNA]</scope>
    <source>
        <strain evidence="8 9">AM13-21</strain>
    </source>
</reference>
<evidence type="ECO:0000313" key="8">
    <source>
        <dbReference type="EMBL" id="RHI91356.1"/>
    </source>
</evidence>
<dbReference type="AlphaFoldDB" id="A0A415BS28"/>
<dbReference type="NCBIfam" id="TIGR02937">
    <property type="entry name" value="sigma70-ECF"/>
    <property type="match status" value="1"/>
</dbReference>
<keyword evidence="3" id="KW-0731">Sigma factor</keyword>
<evidence type="ECO:0000313" key="7">
    <source>
        <dbReference type="EMBL" id="KAB3571548.1"/>
    </source>
</evidence>
<dbReference type="NCBIfam" id="TIGR02985">
    <property type="entry name" value="Sig70_bacteroi1"/>
    <property type="match status" value="1"/>
</dbReference>
<accession>A0A415BS28</accession>
<dbReference type="InterPro" id="IPR013249">
    <property type="entry name" value="RNA_pol_sigma70_r4_t2"/>
</dbReference>
<dbReference type="EMBL" id="WCZM01000012">
    <property type="protein sequence ID" value="KAB3571548.1"/>
    <property type="molecule type" value="Genomic_DNA"/>
</dbReference>
<evidence type="ECO:0000256" key="1">
    <source>
        <dbReference type="ARBA" id="ARBA00010641"/>
    </source>
</evidence>
<dbReference type="Gene3D" id="1.10.10.10">
    <property type="entry name" value="Winged helix-like DNA-binding domain superfamily/Winged helix DNA-binding domain"/>
    <property type="match status" value="1"/>
</dbReference>
<keyword evidence="4" id="KW-0804">Transcription</keyword>
<dbReference type="InterPro" id="IPR013325">
    <property type="entry name" value="RNA_pol_sigma_r2"/>
</dbReference>
<dbReference type="Proteomes" id="UP000433382">
    <property type="component" value="Unassembled WGS sequence"/>
</dbReference>
<dbReference type="InterPro" id="IPR014327">
    <property type="entry name" value="RNA_pol_sigma70_bacteroid"/>
</dbReference>
<dbReference type="InterPro" id="IPR007627">
    <property type="entry name" value="RNA_pol_sigma70_r2"/>
</dbReference>
<evidence type="ECO:0000256" key="2">
    <source>
        <dbReference type="ARBA" id="ARBA00023015"/>
    </source>
</evidence>
<dbReference type="Gene3D" id="1.10.1740.10">
    <property type="match status" value="1"/>
</dbReference>
<dbReference type="GO" id="GO:0016987">
    <property type="term" value="F:sigma factor activity"/>
    <property type="evidence" value="ECO:0007669"/>
    <property type="project" value="UniProtKB-KW"/>
</dbReference>
<gene>
    <name evidence="8" type="ORF">DW150_10055</name>
    <name evidence="7" type="ORF">GAY01_09840</name>
</gene>
<dbReference type="InterPro" id="IPR013324">
    <property type="entry name" value="RNA_pol_sigma_r3/r4-like"/>
</dbReference>
<dbReference type="GO" id="GO:0006352">
    <property type="term" value="P:DNA-templated transcription initiation"/>
    <property type="evidence" value="ECO:0007669"/>
    <property type="project" value="InterPro"/>
</dbReference>
<evidence type="ECO:0000313" key="9">
    <source>
        <dbReference type="Proteomes" id="UP000285777"/>
    </source>
</evidence>
<comment type="similarity">
    <text evidence="1">Belongs to the sigma-70 factor family. ECF subfamily.</text>
</comment>
<name>A0A415BS28_PHOVU</name>
<feature type="domain" description="RNA polymerase sigma-70 region 2" evidence="5">
    <location>
        <begin position="27"/>
        <end position="91"/>
    </location>
</feature>
<sequence>METKYNYEDQSLLLAIKDGNEKAFDILFRKYYPMLCAYGNKFVELEDAEECVQDAMLWLWKNKEMVVIQSSLSSYLFSIVYHRAINRIKQEEVKSRAENYFYEEMQSLIDEPNFYLIEELTTRIQEAVTALPESYKEAFVMHRFKNMSYKEIAGILGVSPKTIDYRIQQALKQLRIELKDYLPLLLPLLVKNV</sequence>
<dbReference type="Proteomes" id="UP000285777">
    <property type="component" value="Unassembled WGS sequence"/>
</dbReference>
<evidence type="ECO:0000256" key="3">
    <source>
        <dbReference type="ARBA" id="ARBA00023082"/>
    </source>
</evidence>
<dbReference type="GO" id="GO:0003677">
    <property type="term" value="F:DNA binding"/>
    <property type="evidence" value="ECO:0007669"/>
    <property type="project" value="InterPro"/>
</dbReference>
<evidence type="ECO:0000256" key="4">
    <source>
        <dbReference type="ARBA" id="ARBA00023163"/>
    </source>
</evidence>
<evidence type="ECO:0000259" key="5">
    <source>
        <dbReference type="Pfam" id="PF04542"/>
    </source>
</evidence>
<keyword evidence="2" id="KW-0805">Transcription regulation</keyword>
<dbReference type="PANTHER" id="PTHR43133:SF46">
    <property type="entry name" value="RNA POLYMERASE SIGMA-70 FACTOR ECF SUBFAMILY"/>
    <property type="match status" value="1"/>
</dbReference>
<dbReference type="EMBL" id="QRLF01000014">
    <property type="protein sequence ID" value="RHI91356.1"/>
    <property type="molecule type" value="Genomic_DNA"/>
</dbReference>
<reference evidence="7 10" key="2">
    <citation type="journal article" date="2019" name="Nat. Med.">
        <title>A library of human gut bacterial isolates paired with longitudinal multiomics data enables mechanistic microbiome research.</title>
        <authorList>
            <person name="Poyet M."/>
            <person name="Groussin M."/>
            <person name="Gibbons S.M."/>
            <person name="Avila-Pacheco J."/>
            <person name="Jiang X."/>
            <person name="Kearney S.M."/>
            <person name="Perrotta A.R."/>
            <person name="Berdy B."/>
            <person name="Zhao S."/>
            <person name="Lieberman T.D."/>
            <person name="Swanson P.K."/>
            <person name="Smith M."/>
            <person name="Roesemann S."/>
            <person name="Alexander J.E."/>
            <person name="Rich S.A."/>
            <person name="Livny J."/>
            <person name="Vlamakis H."/>
            <person name="Clish C."/>
            <person name="Bullock K."/>
            <person name="Deik A."/>
            <person name="Scott J."/>
            <person name="Pierce K.A."/>
            <person name="Xavier R.J."/>
            <person name="Alm E.J."/>
        </authorList>
    </citation>
    <scope>NUCLEOTIDE SEQUENCE [LARGE SCALE GENOMIC DNA]</scope>
    <source>
        <strain evidence="7 10">BIOML-A73</strain>
    </source>
</reference>
<comment type="caution">
    <text evidence="8">The sequence shown here is derived from an EMBL/GenBank/DDBJ whole genome shotgun (WGS) entry which is preliminary data.</text>
</comment>
<evidence type="ECO:0000313" key="10">
    <source>
        <dbReference type="Proteomes" id="UP000433382"/>
    </source>
</evidence>
<proteinExistence type="inferred from homology"/>
<dbReference type="InterPro" id="IPR036388">
    <property type="entry name" value="WH-like_DNA-bd_sf"/>
</dbReference>